<comment type="caution">
    <text evidence="5 7">Lacks conserved residue(s) required for the propagation of feature annotation.</text>
</comment>
<evidence type="ECO:0000259" key="8">
    <source>
        <dbReference type="PROSITE" id="PS50110"/>
    </source>
</evidence>
<evidence type="ECO:0000313" key="10">
    <source>
        <dbReference type="EMBL" id="PZD70532.1"/>
    </source>
</evidence>
<keyword evidence="2 5" id="KW-0145">Chemotaxis</keyword>
<evidence type="ECO:0000256" key="7">
    <source>
        <dbReference type="PROSITE-ProRule" id="PRU00169"/>
    </source>
</evidence>
<dbReference type="EMBL" id="PQWO01000034">
    <property type="protein sequence ID" value="PZD70532.1"/>
    <property type="molecule type" value="Genomic_DNA"/>
</dbReference>
<comment type="catalytic activity">
    <reaction evidence="4 5">
        <text>[protein]-L-glutamate 5-O-methyl ester + H2O = L-glutamyl-[protein] + methanol + H(+)</text>
        <dbReference type="Rhea" id="RHEA:23236"/>
        <dbReference type="Rhea" id="RHEA-COMP:10208"/>
        <dbReference type="Rhea" id="RHEA-COMP:10311"/>
        <dbReference type="ChEBI" id="CHEBI:15377"/>
        <dbReference type="ChEBI" id="CHEBI:15378"/>
        <dbReference type="ChEBI" id="CHEBI:17790"/>
        <dbReference type="ChEBI" id="CHEBI:29973"/>
        <dbReference type="ChEBI" id="CHEBI:82795"/>
        <dbReference type="EC" id="3.1.1.61"/>
    </reaction>
</comment>
<evidence type="ECO:0000256" key="2">
    <source>
        <dbReference type="ARBA" id="ARBA00022500"/>
    </source>
</evidence>
<evidence type="ECO:0000313" key="11">
    <source>
        <dbReference type="Proteomes" id="UP000248857"/>
    </source>
</evidence>
<comment type="similarity">
    <text evidence="5">Belongs to the CheB family.</text>
</comment>
<protein>
    <recommendedName>
        <fullName evidence="5">Protein-glutamate methylesterase/protein-glutamine glutaminase</fullName>
        <ecNumber evidence="5">3.1.1.61</ecNumber>
        <ecNumber evidence="5">3.5.1.44</ecNumber>
    </recommendedName>
</protein>
<dbReference type="CDD" id="cd16432">
    <property type="entry name" value="CheB_Rec"/>
    <property type="match status" value="1"/>
</dbReference>
<evidence type="ECO:0000256" key="4">
    <source>
        <dbReference type="ARBA" id="ARBA00048267"/>
    </source>
</evidence>
<dbReference type="RefSeq" id="WP_110988920.1">
    <property type="nucleotide sequence ID" value="NZ_CAWNWM010000034.1"/>
</dbReference>
<organism evidence="10 11">
    <name type="scientific">Acaryochloris thomasi RCC1774</name>
    <dbReference type="NCBI Taxonomy" id="1764569"/>
    <lineage>
        <taxon>Bacteria</taxon>
        <taxon>Bacillati</taxon>
        <taxon>Cyanobacteriota</taxon>
        <taxon>Cyanophyceae</taxon>
        <taxon>Acaryochloridales</taxon>
        <taxon>Acaryochloridaceae</taxon>
        <taxon>Acaryochloris</taxon>
        <taxon>Acaryochloris thomasi</taxon>
    </lineage>
</organism>
<feature type="active site" evidence="5 6">
    <location>
        <position position="295"/>
    </location>
</feature>
<dbReference type="Gene3D" id="3.40.50.2300">
    <property type="match status" value="1"/>
</dbReference>
<dbReference type="GO" id="GO:0005737">
    <property type="term" value="C:cytoplasm"/>
    <property type="evidence" value="ECO:0007669"/>
    <property type="project" value="UniProtKB-SubCell"/>
</dbReference>
<dbReference type="PROSITE" id="PS50122">
    <property type="entry name" value="CHEB"/>
    <property type="match status" value="1"/>
</dbReference>
<dbReference type="Pfam" id="PF01339">
    <property type="entry name" value="CheB_methylest"/>
    <property type="match status" value="1"/>
</dbReference>
<dbReference type="HAMAP" id="MF_00099">
    <property type="entry name" value="CheB_chemtxs"/>
    <property type="match status" value="1"/>
</dbReference>
<dbReference type="InterPro" id="IPR011006">
    <property type="entry name" value="CheY-like_superfamily"/>
</dbReference>
<dbReference type="GO" id="GO:0008984">
    <property type="term" value="F:protein-glutamate methylesterase activity"/>
    <property type="evidence" value="ECO:0007669"/>
    <property type="project" value="UniProtKB-UniRule"/>
</dbReference>
<dbReference type="CDD" id="cd17541">
    <property type="entry name" value="REC_CheB-like"/>
    <property type="match status" value="1"/>
</dbReference>
<dbReference type="GO" id="GO:0006935">
    <property type="term" value="P:chemotaxis"/>
    <property type="evidence" value="ECO:0007669"/>
    <property type="project" value="UniProtKB-UniRule"/>
</dbReference>
<comment type="function">
    <text evidence="5">Involved in chemotaxis. Part of a chemotaxis signal transduction system that modulates chemotaxis in response to various stimuli. Catalyzes the demethylation of specific methylglutamate residues introduced into the chemoreceptors (methyl-accepting chemotaxis proteins or MCP) by CheR. Also mediates the irreversible deamidation of specific glutamine residues to glutamic acid.</text>
</comment>
<keyword evidence="1 5" id="KW-0963">Cytoplasm</keyword>
<evidence type="ECO:0000256" key="1">
    <source>
        <dbReference type="ARBA" id="ARBA00022490"/>
    </source>
</evidence>
<dbReference type="GO" id="GO:0050568">
    <property type="term" value="F:protein-glutamine glutaminase activity"/>
    <property type="evidence" value="ECO:0007669"/>
    <property type="project" value="UniProtKB-UniRule"/>
</dbReference>
<dbReference type="InterPro" id="IPR008248">
    <property type="entry name" value="CheB-like"/>
</dbReference>
<dbReference type="InterPro" id="IPR035909">
    <property type="entry name" value="CheB_C"/>
</dbReference>
<accession>A0A2W1JHA7</accession>
<dbReference type="PANTHER" id="PTHR42872:SF6">
    <property type="entry name" value="PROTEIN-GLUTAMATE METHYLESTERASE_PROTEIN-GLUTAMINE GLUTAMINASE"/>
    <property type="match status" value="1"/>
</dbReference>
<evidence type="ECO:0000256" key="3">
    <source>
        <dbReference type="ARBA" id="ARBA00022801"/>
    </source>
</evidence>
<dbReference type="NCBIfam" id="NF001965">
    <property type="entry name" value="PRK00742.1"/>
    <property type="match status" value="1"/>
</dbReference>
<dbReference type="SUPFAM" id="SSF52738">
    <property type="entry name" value="Methylesterase CheB, C-terminal domain"/>
    <property type="match status" value="1"/>
</dbReference>
<proteinExistence type="inferred from homology"/>
<sequence>MSSSIITVFIVDSCAIAQQRLTGALSAAPVIQVIGTANNGTEALEHIPQLQPDVVCTNLQMPHMDGFELIRQLLALCPLPILVVSPTVQPTETETIAQVLKAGAVDVFPQPLTGRWKAADQQALIDRIKVLAGVKVFTKSLRQHSTTHILRSSVTHRPSPRLCADAPQILAIGASTGGPQAIHQILSRLPADFPLPILCAQHISAGFLPGLISWQASMCPLHVKVAEAGEVPVPGTVYFAPDHYHLTLDDQGRCHYSAAPAVDRHCPSITVMFQAVAQHYGAGVLGVLLTGMGQDGAVGLQKIAQSGGSTIAQDETTSIVFGMPKVAIELGAAQTVLPVEQIASSILQQLSLPHSV</sequence>
<dbReference type="Gene3D" id="3.40.50.180">
    <property type="entry name" value="Methylesterase CheB, C-terminal domain"/>
    <property type="match status" value="1"/>
</dbReference>
<comment type="subcellular location">
    <subcellularLocation>
        <location evidence="5">Cytoplasm</location>
    </subcellularLocation>
</comment>
<evidence type="ECO:0000256" key="5">
    <source>
        <dbReference type="HAMAP-Rule" id="MF_00099"/>
    </source>
</evidence>
<dbReference type="InterPro" id="IPR000673">
    <property type="entry name" value="Sig_transdc_resp-reg_Me-estase"/>
</dbReference>
<reference evidence="10 11" key="1">
    <citation type="journal article" date="2018" name="Sci. Rep.">
        <title>A novel species of the marine cyanobacterium Acaryochloris with a unique pigment content and lifestyle.</title>
        <authorList>
            <person name="Partensky F."/>
            <person name="Six C."/>
            <person name="Ratin M."/>
            <person name="Garczarek L."/>
            <person name="Vaulot D."/>
            <person name="Probert I."/>
            <person name="Calteau A."/>
            <person name="Gourvil P."/>
            <person name="Marie D."/>
            <person name="Grebert T."/>
            <person name="Bouchier C."/>
            <person name="Le Panse S."/>
            <person name="Gachenot M."/>
            <person name="Rodriguez F."/>
            <person name="Garrido J.L."/>
        </authorList>
    </citation>
    <scope>NUCLEOTIDE SEQUENCE [LARGE SCALE GENOMIC DNA]</scope>
    <source>
        <strain evidence="10 11">RCC1774</strain>
    </source>
</reference>
<dbReference type="AlphaFoldDB" id="A0A2W1JHA7"/>
<dbReference type="EC" id="3.1.1.61" evidence="5"/>
<feature type="active site" evidence="5 6">
    <location>
        <position position="202"/>
    </location>
</feature>
<dbReference type="OrthoDB" id="9793421at2"/>
<comment type="catalytic activity">
    <reaction evidence="5">
        <text>L-glutaminyl-[protein] + H2O = L-glutamyl-[protein] + NH4(+)</text>
        <dbReference type="Rhea" id="RHEA:16441"/>
        <dbReference type="Rhea" id="RHEA-COMP:10207"/>
        <dbReference type="Rhea" id="RHEA-COMP:10208"/>
        <dbReference type="ChEBI" id="CHEBI:15377"/>
        <dbReference type="ChEBI" id="CHEBI:28938"/>
        <dbReference type="ChEBI" id="CHEBI:29973"/>
        <dbReference type="ChEBI" id="CHEBI:30011"/>
        <dbReference type="EC" id="3.5.1.44"/>
    </reaction>
</comment>
<feature type="domain" description="Response regulatory" evidence="8">
    <location>
        <begin position="7"/>
        <end position="125"/>
    </location>
</feature>
<evidence type="ECO:0000256" key="6">
    <source>
        <dbReference type="PROSITE-ProRule" id="PRU00050"/>
    </source>
</evidence>
<comment type="caution">
    <text evidence="10">The sequence shown here is derived from an EMBL/GenBank/DDBJ whole genome shotgun (WGS) entry which is preliminary data.</text>
</comment>
<dbReference type="PROSITE" id="PS50110">
    <property type="entry name" value="RESPONSE_REGULATORY"/>
    <property type="match status" value="1"/>
</dbReference>
<dbReference type="SMART" id="SM00448">
    <property type="entry name" value="REC"/>
    <property type="match status" value="1"/>
</dbReference>
<gene>
    <name evidence="5 10" type="primary">cheB</name>
    <name evidence="10" type="ORF">C1752_10961</name>
</gene>
<name>A0A2W1JHA7_9CYAN</name>
<keyword evidence="3 5" id="KW-0378">Hydrolase</keyword>
<feature type="active site" evidence="5 6">
    <location>
        <position position="175"/>
    </location>
</feature>
<dbReference type="SUPFAM" id="SSF52172">
    <property type="entry name" value="CheY-like"/>
    <property type="match status" value="1"/>
</dbReference>
<dbReference type="PANTHER" id="PTHR42872">
    <property type="entry name" value="PROTEIN-GLUTAMATE METHYLESTERASE/PROTEIN-GLUTAMINE GLUTAMINASE"/>
    <property type="match status" value="1"/>
</dbReference>
<dbReference type="EC" id="3.5.1.44" evidence="5"/>
<dbReference type="GO" id="GO:0000156">
    <property type="term" value="F:phosphorelay response regulator activity"/>
    <property type="evidence" value="ECO:0007669"/>
    <property type="project" value="InterPro"/>
</dbReference>
<dbReference type="Proteomes" id="UP000248857">
    <property type="component" value="Unassembled WGS sequence"/>
</dbReference>
<dbReference type="InterPro" id="IPR001789">
    <property type="entry name" value="Sig_transdc_resp-reg_receiver"/>
</dbReference>
<evidence type="ECO:0000259" key="9">
    <source>
        <dbReference type="PROSITE" id="PS50122"/>
    </source>
</evidence>
<dbReference type="PIRSF" id="PIRSF000876">
    <property type="entry name" value="RR_chemtxs_CheB"/>
    <property type="match status" value="1"/>
</dbReference>
<keyword evidence="11" id="KW-1185">Reference proteome</keyword>
<feature type="domain" description="CheB-type methylesterase" evidence="9">
    <location>
        <begin position="158"/>
        <end position="353"/>
    </location>
</feature>
<dbReference type="Pfam" id="PF00072">
    <property type="entry name" value="Response_reg"/>
    <property type="match status" value="1"/>
</dbReference>
<comment type="domain">
    <text evidence="5">Contains a C-terminal catalytic domain, and an N-terminal region which modulates catalytic activity.</text>
</comment>